<proteinExistence type="predicted"/>
<name>A0A917ABG1_9RHOB</name>
<dbReference type="Proteomes" id="UP000606730">
    <property type="component" value="Unassembled WGS sequence"/>
</dbReference>
<dbReference type="EMBL" id="BMKN01000001">
    <property type="protein sequence ID" value="GGE38932.1"/>
    <property type="molecule type" value="Genomic_DNA"/>
</dbReference>
<dbReference type="Pfam" id="PF13365">
    <property type="entry name" value="Trypsin_2"/>
    <property type="match status" value="1"/>
</dbReference>
<evidence type="ECO:0000313" key="1">
    <source>
        <dbReference type="EMBL" id="GGE38932.1"/>
    </source>
</evidence>
<dbReference type="InterPro" id="IPR009003">
    <property type="entry name" value="Peptidase_S1_PA"/>
</dbReference>
<dbReference type="SUPFAM" id="SSF50494">
    <property type="entry name" value="Trypsin-like serine proteases"/>
    <property type="match status" value="1"/>
</dbReference>
<evidence type="ECO:0008006" key="3">
    <source>
        <dbReference type="Google" id="ProtNLM"/>
    </source>
</evidence>
<accession>A0A917ABG1</accession>
<organism evidence="1 2">
    <name type="scientific">Actibacterium pelagium</name>
    <dbReference type="NCBI Taxonomy" id="2029103"/>
    <lineage>
        <taxon>Bacteria</taxon>
        <taxon>Pseudomonadati</taxon>
        <taxon>Pseudomonadota</taxon>
        <taxon>Alphaproteobacteria</taxon>
        <taxon>Rhodobacterales</taxon>
        <taxon>Roseobacteraceae</taxon>
        <taxon>Actibacterium</taxon>
    </lineage>
</organism>
<dbReference type="Gene3D" id="2.40.10.10">
    <property type="entry name" value="Trypsin-like serine proteases"/>
    <property type="match status" value="2"/>
</dbReference>
<keyword evidence="2" id="KW-1185">Reference proteome</keyword>
<dbReference type="InterPro" id="IPR043504">
    <property type="entry name" value="Peptidase_S1_PA_chymotrypsin"/>
</dbReference>
<reference evidence="1" key="1">
    <citation type="journal article" date="2014" name="Int. J. Syst. Evol. Microbiol.">
        <title>Complete genome sequence of Corynebacterium casei LMG S-19264T (=DSM 44701T), isolated from a smear-ripened cheese.</title>
        <authorList>
            <consortium name="US DOE Joint Genome Institute (JGI-PGF)"/>
            <person name="Walter F."/>
            <person name="Albersmeier A."/>
            <person name="Kalinowski J."/>
            <person name="Ruckert C."/>
        </authorList>
    </citation>
    <scope>NUCLEOTIDE SEQUENCE</scope>
    <source>
        <strain evidence="1">CGMCC 1.16012</strain>
    </source>
</reference>
<gene>
    <name evidence="1" type="ORF">GCM10011517_03360</name>
</gene>
<evidence type="ECO:0000313" key="2">
    <source>
        <dbReference type="Proteomes" id="UP000606730"/>
    </source>
</evidence>
<protein>
    <recommendedName>
        <fullName evidence="3">Trypsin-like peptidase domain-containing protein</fullName>
    </recommendedName>
</protein>
<dbReference type="AlphaFoldDB" id="A0A917ABG1"/>
<reference evidence="1" key="2">
    <citation type="submission" date="2020-09" db="EMBL/GenBank/DDBJ databases">
        <authorList>
            <person name="Sun Q."/>
            <person name="Zhou Y."/>
        </authorList>
    </citation>
    <scope>NUCLEOTIDE SEQUENCE</scope>
    <source>
        <strain evidence="1">CGMCC 1.16012</strain>
    </source>
</reference>
<dbReference type="PANTHER" id="PTHR43019">
    <property type="entry name" value="SERINE ENDOPROTEASE DEGS"/>
    <property type="match status" value="1"/>
</dbReference>
<dbReference type="PANTHER" id="PTHR43019:SF23">
    <property type="entry name" value="PROTEASE DO-LIKE 5, CHLOROPLASTIC"/>
    <property type="match status" value="1"/>
</dbReference>
<comment type="caution">
    <text evidence="1">The sequence shown here is derived from an EMBL/GenBank/DDBJ whole genome shotgun (WGS) entry which is preliminary data.</text>
</comment>
<sequence>MRNPHPFPPEGDGDATSFGFHLGVALVNFCRDLVDQYAAYLLPYSILDKPIETAIFDRGRDFVLRVKFRPANTLPTGGILTQDEVRDLDHLEPSTLANENQLTTTEQFTLVAEKDENLADWDALTNLMVKWLSQYHVPWLEELNSKAVHSALPPAPTYQIEEIEANLWVVNANTTDENGEFDPTTGTAFSLADQRIVTCRHVLGDNLTVHKPQSPSQTRPARVTYESELFDLAILEIDQNTDVGLPIGSGDDVKRFDHLLVAGFPNFRLGDRAFISPGVAVGFRTSSAIRRIMTNARIVSGNSGGPALNADGKVIGICATGGSSHREADLTEDTSIIPIEVLKLSGQL</sequence>